<dbReference type="STRING" id="36166.T1H5D2"/>
<evidence type="ECO:0000313" key="4">
    <source>
        <dbReference type="Proteomes" id="UP000015102"/>
    </source>
</evidence>
<feature type="compositionally biased region" description="Low complexity" evidence="1">
    <location>
        <begin position="24"/>
        <end position="74"/>
    </location>
</feature>
<feature type="region of interest" description="Disordered" evidence="1">
    <location>
        <begin position="24"/>
        <end position="79"/>
    </location>
</feature>
<dbReference type="EMBL" id="CAQQ02142939">
    <property type="status" value="NOT_ANNOTATED_CDS"/>
    <property type="molecule type" value="Genomic_DNA"/>
</dbReference>
<dbReference type="AlphaFoldDB" id="T1H5D2"/>
<evidence type="ECO:0000256" key="1">
    <source>
        <dbReference type="SAM" id="MobiDB-lite"/>
    </source>
</evidence>
<keyword evidence="2" id="KW-0732">Signal</keyword>
<name>T1H5D2_MEGSC</name>
<feature type="signal peptide" evidence="2">
    <location>
        <begin position="1"/>
        <end position="21"/>
    </location>
</feature>
<sequence>MALKLKTIFLICAICALAVYGEDTTTSTTPKTTSSSSSSSTSSSSSSTTTTTTSTSTTTTTSTTEAPISTTTKAPPLPAPKVGEWNSTCIKLKFAAQLSFSYNTTDNTTKKSAYNFPTEIITVGDFECNFNETESIILQWVPSNETKVVNSAKFTFYKDEKSYRLGMIHIKLEPKSIFPDANNDSVQLIYANNKTF</sequence>
<evidence type="ECO:0000256" key="2">
    <source>
        <dbReference type="SAM" id="SignalP"/>
    </source>
</evidence>
<keyword evidence="4" id="KW-1185">Reference proteome</keyword>
<dbReference type="Gene3D" id="2.40.160.110">
    <property type="match status" value="1"/>
</dbReference>
<dbReference type="HOGENOM" id="CLU_1393317_0_0_1"/>
<reference evidence="4" key="1">
    <citation type="submission" date="2013-02" db="EMBL/GenBank/DDBJ databases">
        <authorList>
            <person name="Hughes D."/>
        </authorList>
    </citation>
    <scope>NUCLEOTIDE SEQUENCE</scope>
    <source>
        <strain>Durham</strain>
        <strain evidence="4">NC isolate 2 -- Noor lab</strain>
    </source>
</reference>
<evidence type="ECO:0000313" key="3">
    <source>
        <dbReference type="EnsemblMetazoa" id="MESCA011509-PA"/>
    </source>
</evidence>
<proteinExistence type="predicted"/>
<dbReference type="Proteomes" id="UP000015102">
    <property type="component" value="Unassembled WGS sequence"/>
</dbReference>
<accession>T1H5D2</accession>
<organism evidence="3 4">
    <name type="scientific">Megaselia scalaris</name>
    <name type="common">Humpbacked fly</name>
    <name type="synonym">Phora scalaris</name>
    <dbReference type="NCBI Taxonomy" id="36166"/>
    <lineage>
        <taxon>Eukaryota</taxon>
        <taxon>Metazoa</taxon>
        <taxon>Ecdysozoa</taxon>
        <taxon>Arthropoda</taxon>
        <taxon>Hexapoda</taxon>
        <taxon>Insecta</taxon>
        <taxon>Pterygota</taxon>
        <taxon>Neoptera</taxon>
        <taxon>Endopterygota</taxon>
        <taxon>Diptera</taxon>
        <taxon>Brachycera</taxon>
        <taxon>Muscomorpha</taxon>
        <taxon>Platypezoidea</taxon>
        <taxon>Phoridae</taxon>
        <taxon>Megaseliini</taxon>
        <taxon>Megaselia</taxon>
    </lineage>
</organism>
<reference evidence="3" key="2">
    <citation type="submission" date="2015-06" db="UniProtKB">
        <authorList>
            <consortium name="EnsemblMetazoa"/>
        </authorList>
    </citation>
    <scope>IDENTIFICATION</scope>
</reference>
<dbReference type="EnsemblMetazoa" id="MESCA011509-RA">
    <property type="protein sequence ID" value="MESCA011509-PA"/>
    <property type="gene ID" value="MESCA011509"/>
</dbReference>
<protein>
    <submittedName>
        <fullName evidence="3">Uncharacterized protein</fullName>
    </submittedName>
</protein>
<feature type="chain" id="PRO_5004588733" evidence="2">
    <location>
        <begin position="22"/>
        <end position="196"/>
    </location>
</feature>